<reference evidence="1 2" key="1">
    <citation type="submission" date="2018-12" db="EMBL/GenBank/DDBJ databases">
        <title>vB_SauS_fPfSau02, a Staphylococcus bacteriophage infecting LA-MRSA strains.</title>
        <authorList>
            <person name="Kiljunen S."/>
            <person name="Van der Auwera J."/>
            <person name="Tuomala H."/>
            <person name="Skurnik M."/>
        </authorList>
    </citation>
    <scope>NUCLEOTIDE SEQUENCE [LARGE SCALE GENOMIC DNA]</scope>
</reference>
<protein>
    <submittedName>
        <fullName evidence="1">Regulatory protein</fullName>
    </submittedName>
</protein>
<evidence type="ECO:0000313" key="2">
    <source>
        <dbReference type="Proteomes" id="UP000289214"/>
    </source>
</evidence>
<keyword evidence="2" id="KW-1185">Reference proteome</keyword>
<gene>
    <name evidence="1" type="ORF">PFS2_030</name>
</gene>
<organism evidence="1 2">
    <name type="scientific">Staphylococcus phage vB_SauS_fPfSau02</name>
    <dbReference type="NCBI Taxonomy" id="2510149"/>
    <lineage>
        <taxon>Viruses</taxon>
        <taxon>Duplodnaviria</taxon>
        <taxon>Heunggongvirae</taxon>
        <taxon>Uroviricota</taxon>
        <taxon>Caudoviricetes</taxon>
        <taxon>Triavirus</taxon>
        <taxon>Triavirus fPfSau02</taxon>
    </lineage>
</organism>
<dbReference type="InterPro" id="IPR014054">
    <property type="entry name" value="Phage_regulatory_Rha"/>
</dbReference>
<dbReference type="EMBL" id="MK348510">
    <property type="protein sequence ID" value="QAY02694.1"/>
    <property type="molecule type" value="Genomic_DNA"/>
</dbReference>
<accession>A0A411BM42</accession>
<name>A0A411BM42_9CAUD</name>
<sequence length="258" mass="29604">MQELQLVEQNETHYVDSREVAEMVGKEHKNLIRDIENYRSVILQSSKLSPDDYFVESTYLGANNRQTKHYLLTKKGCDIVANKMTGSKGILFTATYVDAFHKMDEYIKQQAQLNVPQTPMQALEMMFKAQKDQEQFNKQMQQEITGIRHIVGIETKNWRNDTNKMLSAIAQHLGGGAIHQKVKSEAYKALEEKGRCNLKIRMQNRKGKMLANGATKTQINKLSKLDVITDEPRLVEIYISVIKSMAIKYGVDISQFEI</sequence>
<evidence type="ECO:0000313" key="1">
    <source>
        <dbReference type="EMBL" id="QAY02694.1"/>
    </source>
</evidence>
<dbReference type="Pfam" id="PF09669">
    <property type="entry name" value="Phage_pRha"/>
    <property type="match status" value="1"/>
</dbReference>
<proteinExistence type="predicted"/>
<dbReference type="NCBIfam" id="TIGR02681">
    <property type="entry name" value="phage_pRha"/>
    <property type="match status" value="1"/>
</dbReference>
<dbReference type="Proteomes" id="UP000289214">
    <property type="component" value="Segment"/>
</dbReference>